<feature type="compositionally biased region" description="Polar residues" evidence="1">
    <location>
        <begin position="313"/>
        <end position="326"/>
    </location>
</feature>
<evidence type="ECO:0000256" key="1">
    <source>
        <dbReference type="SAM" id="MobiDB-lite"/>
    </source>
</evidence>
<sequence length="1124" mass="123908">MATSLLSPLERVVTIFALSFVHSTCVVLANASTDFVSAYYQIFWYQASQKPENDGNSSANAPIPLEQDVPDEITARLQHFGLSFDSLPGLLQRALLWDGGYAFGDDGVLAEIYTRCDTSSYGATMDNLALQTQQVQAAGCDVQNCSANDNAMVAWSLSSKCGPTHIDDIVQCACASVKSKANAAPVWATGPQLSDLGNNKIPNALVRRHTWSDSSAGRSAILFAIHTASEFQDEPYSTQTCSSETSTSSLVIPCIEYRESDGRWCRPTNSSLMTKWLNEYVVALVEDKYASSATQELGSEDYKSDISASFQYDSDNSATDDTNVTRLQHDDSTPGNWRQTIPVLIVGAAALLVTGITVFIYLRRRSEQRKHDTQNSEAYQISMSSHQSMNNSTKPRNEPLLDREDVFGNPHSMRDFLEMLSSSPTAWESSPLSLSLALTAESLASGSPSNDKLTDREVLTALANDPQLKHAQIPFELLQFHHLIARGSHSEVWLCVLHDRCVAAKRLSKEQQRSWNEVKTFVRTIRLSASLQHPSILSFVGVAWSSLQNLCLLTEYLELGDLREYLLQSNPSRDQTETYEDFMCFSLSWKREKMQILLDIARGLVYLHQNRIIHGDLKAKNVLLSATVEAKLAGFGTPDQFSENASKVSQRSGGTSPYWTAPEILAAPSSMSLPNRSPLSRWRWLLQLQTPGIPLLHPWGLLAALLRSPSRLLDGVTASHHRYLDRAAAAVTQNPVLFPNGFFSDGWGDLNTPKRIRELLQSRRMSDVVALAEGGPNWGKVRQLSVARVALREGRFRSTLGNAQQLLPEQSLDAFCELVTPLDWEREGGGVPHGGEDRPLVVLLPGTGEHGFLHRRTSVAIPLAKKGVATLILEGPFYGKRKPPQQKGSKLRRVSDLPILGQATIEEAKSLLEHFRDYHGYSQLVIAGSSMGGLHAAMVASVFPGDVGATAWLAPPSAVPVFADGLLSGSCNWRSLYKRHELQMLDKMLTGQAVAESYDKLANAVADAAGGESQTSEAELDPVQEAKKRMRLFLSITDIDNFLPPRRSDAVVFVYGTEDEYIGFTEPQWERMREQWKPAHFRTIKTGHVSGILLEQEAYRKTILEVVGLLKERGAAAESAAAAV</sequence>
<dbReference type="EMBL" id="QXFX01001305">
    <property type="protein sequence ID" value="KAE9092736.1"/>
    <property type="molecule type" value="Genomic_DNA"/>
</dbReference>
<dbReference type="InterPro" id="IPR001245">
    <property type="entry name" value="Ser-Thr/Tyr_kinase_cat_dom"/>
</dbReference>
<dbReference type="InterPro" id="IPR019149">
    <property type="entry name" value="ABHD18"/>
</dbReference>
<organism evidence="3 4">
    <name type="scientific">Phytophthora fragariae</name>
    <dbReference type="NCBI Taxonomy" id="53985"/>
    <lineage>
        <taxon>Eukaryota</taxon>
        <taxon>Sar</taxon>
        <taxon>Stramenopiles</taxon>
        <taxon>Oomycota</taxon>
        <taxon>Peronosporomycetes</taxon>
        <taxon>Peronosporales</taxon>
        <taxon>Peronosporaceae</taxon>
        <taxon>Phytophthora</taxon>
    </lineage>
</organism>
<comment type="caution">
    <text evidence="3">The sequence shown here is derived from an EMBL/GenBank/DDBJ whole genome shotgun (WGS) entry which is preliminary data.</text>
</comment>
<accession>A0A6G0KMH3</accession>
<dbReference type="PROSITE" id="PS50011">
    <property type="entry name" value="PROTEIN_KINASE_DOM"/>
    <property type="match status" value="1"/>
</dbReference>
<evidence type="ECO:0000259" key="2">
    <source>
        <dbReference type="PROSITE" id="PS50011"/>
    </source>
</evidence>
<dbReference type="Proteomes" id="UP000488956">
    <property type="component" value="Unassembled WGS sequence"/>
</dbReference>
<dbReference type="GO" id="GO:0004672">
    <property type="term" value="F:protein kinase activity"/>
    <property type="evidence" value="ECO:0007669"/>
    <property type="project" value="InterPro"/>
</dbReference>
<evidence type="ECO:0000313" key="3">
    <source>
        <dbReference type="EMBL" id="KAE9092736.1"/>
    </source>
</evidence>
<dbReference type="Pfam" id="PF09752">
    <property type="entry name" value="ABHD18"/>
    <property type="match status" value="1"/>
</dbReference>
<dbReference type="Pfam" id="PF07714">
    <property type="entry name" value="PK_Tyr_Ser-Thr"/>
    <property type="match status" value="1"/>
</dbReference>
<name>A0A6G0KMH3_9STRA</name>
<dbReference type="InterPro" id="IPR011009">
    <property type="entry name" value="Kinase-like_dom_sf"/>
</dbReference>
<feature type="region of interest" description="Disordered" evidence="1">
    <location>
        <begin position="313"/>
        <end position="334"/>
    </location>
</feature>
<dbReference type="GO" id="GO:0005524">
    <property type="term" value="F:ATP binding"/>
    <property type="evidence" value="ECO:0007669"/>
    <property type="project" value="InterPro"/>
</dbReference>
<evidence type="ECO:0000313" key="4">
    <source>
        <dbReference type="Proteomes" id="UP000488956"/>
    </source>
</evidence>
<gene>
    <name evidence="3" type="ORF">PF010_g17741</name>
</gene>
<dbReference type="SMART" id="SM00220">
    <property type="entry name" value="S_TKc"/>
    <property type="match status" value="1"/>
</dbReference>
<feature type="compositionally biased region" description="Polar residues" evidence="1">
    <location>
        <begin position="375"/>
        <end position="394"/>
    </location>
</feature>
<dbReference type="Gene3D" id="1.10.510.10">
    <property type="entry name" value="Transferase(Phosphotransferase) domain 1"/>
    <property type="match status" value="1"/>
</dbReference>
<reference evidence="3 4" key="1">
    <citation type="submission" date="2018-09" db="EMBL/GenBank/DDBJ databases">
        <title>Genomic investigation of the strawberry pathogen Phytophthora fragariae indicates pathogenicity is determined by transcriptional variation in three key races.</title>
        <authorList>
            <person name="Adams T.M."/>
            <person name="Armitage A.D."/>
            <person name="Sobczyk M.K."/>
            <person name="Bates H.J."/>
            <person name="Dunwell J.M."/>
            <person name="Nellist C.F."/>
            <person name="Harrison R.J."/>
        </authorList>
    </citation>
    <scope>NUCLEOTIDE SEQUENCE [LARGE SCALE GENOMIC DNA]</scope>
    <source>
        <strain evidence="3 4">ONT-3</strain>
    </source>
</reference>
<feature type="domain" description="Protein kinase" evidence="2">
    <location>
        <begin position="478"/>
        <end position="807"/>
    </location>
</feature>
<feature type="compositionally biased region" description="Basic and acidic residues" evidence="1">
    <location>
        <begin position="395"/>
        <end position="405"/>
    </location>
</feature>
<proteinExistence type="predicted"/>
<dbReference type="PROSITE" id="PS00108">
    <property type="entry name" value="PROTEIN_KINASE_ST"/>
    <property type="match status" value="1"/>
</dbReference>
<dbReference type="PANTHER" id="PTHR13617">
    <property type="entry name" value="PROTEIN ABHD18"/>
    <property type="match status" value="1"/>
</dbReference>
<dbReference type="AlphaFoldDB" id="A0A6G0KMH3"/>
<dbReference type="Gene3D" id="3.40.50.1820">
    <property type="entry name" value="alpha/beta hydrolase"/>
    <property type="match status" value="1"/>
</dbReference>
<dbReference type="InterPro" id="IPR008271">
    <property type="entry name" value="Ser/Thr_kinase_AS"/>
</dbReference>
<dbReference type="InterPro" id="IPR029058">
    <property type="entry name" value="AB_hydrolase_fold"/>
</dbReference>
<dbReference type="SUPFAM" id="SSF56112">
    <property type="entry name" value="Protein kinase-like (PK-like)"/>
    <property type="match status" value="1"/>
</dbReference>
<dbReference type="PANTHER" id="PTHR13617:SF14">
    <property type="entry name" value="PROTEIN ABHD18"/>
    <property type="match status" value="1"/>
</dbReference>
<feature type="region of interest" description="Disordered" evidence="1">
    <location>
        <begin position="370"/>
        <end position="405"/>
    </location>
</feature>
<protein>
    <recommendedName>
        <fullName evidence="2">Protein kinase domain-containing protein</fullName>
    </recommendedName>
</protein>
<dbReference type="SUPFAM" id="SSF53474">
    <property type="entry name" value="alpha/beta-Hydrolases"/>
    <property type="match status" value="1"/>
</dbReference>
<dbReference type="InterPro" id="IPR000719">
    <property type="entry name" value="Prot_kinase_dom"/>
</dbReference>